<dbReference type="AlphaFoldDB" id="A0A3R9Y6Q5"/>
<dbReference type="InterPro" id="IPR000873">
    <property type="entry name" value="AMP-dep_synth/lig_dom"/>
</dbReference>
<evidence type="ECO:0000313" key="5">
    <source>
        <dbReference type="EMBL" id="RST84433.1"/>
    </source>
</evidence>
<dbReference type="RefSeq" id="WP_126701902.1">
    <property type="nucleotide sequence ID" value="NZ_RWKW01000093.1"/>
</dbReference>
<dbReference type="GO" id="GO:0006631">
    <property type="term" value="P:fatty acid metabolic process"/>
    <property type="evidence" value="ECO:0007669"/>
    <property type="project" value="TreeGrafter"/>
</dbReference>
<organism evidence="5 6">
    <name type="scientific">Aquibium carbonis</name>
    <dbReference type="NCBI Taxonomy" id="2495581"/>
    <lineage>
        <taxon>Bacteria</taxon>
        <taxon>Pseudomonadati</taxon>
        <taxon>Pseudomonadota</taxon>
        <taxon>Alphaproteobacteria</taxon>
        <taxon>Hyphomicrobiales</taxon>
        <taxon>Phyllobacteriaceae</taxon>
        <taxon>Aquibium</taxon>
    </lineage>
</organism>
<dbReference type="InterPro" id="IPR025110">
    <property type="entry name" value="AMP-bd_C"/>
</dbReference>
<evidence type="ECO:0000313" key="6">
    <source>
        <dbReference type="Proteomes" id="UP000278398"/>
    </source>
</evidence>
<evidence type="ECO:0000256" key="2">
    <source>
        <dbReference type="ARBA" id="ARBA00022598"/>
    </source>
</evidence>
<comment type="caution">
    <text evidence="5">The sequence shown here is derived from an EMBL/GenBank/DDBJ whole genome shotgun (WGS) entry which is preliminary data.</text>
</comment>
<proteinExistence type="inferred from homology"/>
<dbReference type="InterPro" id="IPR042099">
    <property type="entry name" value="ANL_N_sf"/>
</dbReference>
<dbReference type="Pfam" id="PF00501">
    <property type="entry name" value="AMP-binding"/>
    <property type="match status" value="1"/>
</dbReference>
<dbReference type="Proteomes" id="UP000278398">
    <property type="component" value="Unassembled WGS sequence"/>
</dbReference>
<feature type="domain" description="AMP-binding enzyme C-terminal" evidence="4">
    <location>
        <begin position="423"/>
        <end position="498"/>
    </location>
</feature>
<evidence type="ECO:0000256" key="1">
    <source>
        <dbReference type="ARBA" id="ARBA00006432"/>
    </source>
</evidence>
<sequence>MREAKAPLHCPFLPPVSDGTGDKTALLSPGRQACSHRRLASSVALVATRLAAAGLKPGDAVALLMPNGPEMAILFLAVSTVATAAPLNPGYREAELAFYLDDLGAKLLICPKAGFEAAKSVARARGMMVAEVDLAIDGGCDELHVDLPDGLPGEAGPCSLNQASDIVLLLHTSGTTARPKLVGLTRANIEASIRNIVGTLGLGHDDVGLSILPLFHIHGLIATLCAPLSAGGAVVCTAGFDAMKVFRWIGEFSPSWYSAVPSMHQAILQRAKRNPGILGKARLRFVRSSSAALAPATLEGLERTFGCPVVEAYGMTEAAHQITSNGLAHRQPGSVGHATGTQVRIVDDAWRDVPAGTVGAIVIKGENVHTGYLKAPNANATAFRNGWFDTGDQGHLDVHGRLTITGRTKEIINRGGEKIAPLEIDAVLARDDRIAEAIAFGIPHKTLGEDVAVAIVRAEGQLLKADDIRGALAKVLAPHKVPRTVVFLEAIPKGPTGKIQRLRLAQMLGLAGEAATPAASGAGDGAAMANSP</sequence>
<keyword evidence="2" id="KW-0436">Ligase</keyword>
<dbReference type="InterPro" id="IPR045851">
    <property type="entry name" value="AMP-bd_C_sf"/>
</dbReference>
<dbReference type="PANTHER" id="PTHR43201:SF5">
    <property type="entry name" value="MEDIUM-CHAIN ACYL-COA LIGASE ACSF2, MITOCHONDRIAL"/>
    <property type="match status" value="1"/>
</dbReference>
<gene>
    <name evidence="5" type="ORF">EJC49_21105</name>
</gene>
<keyword evidence="6" id="KW-1185">Reference proteome</keyword>
<name>A0A3R9Y6Q5_9HYPH</name>
<dbReference type="GO" id="GO:0031956">
    <property type="term" value="F:medium-chain fatty acid-CoA ligase activity"/>
    <property type="evidence" value="ECO:0007669"/>
    <property type="project" value="TreeGrafter"/>
</dbReference>
<comment type="similarity">
    <text evidence="1">Belongs to the ATP-dependent AMP-binding enzyme family.</text>
</comment>
<accession>A0A3R9Y6Q5</accession>
<dbReference type="EMBL" id="RWKW01000093">
    <property type="protein sequence ID" value="RST84433.1"/>
    <property type="molecule type" value="Genomic_DNA"/>
</dbReference>
<dbReference type="Pfam" id="PF13193">
    <property type="entry name" value="AMP-binding_C"/>
    <property type="match status" value="1"/>
</dbReference>
<reference evidence="5 6" key="1">
    <citation type="submission" date="2018-12" db="EMBL/GenBank/DDBJ databases">
        <title>Mesorhizobium carbonis sp. nov., isolated from coal mine water.</title>
        <authorList>
            <person name="Xin W."/>
            <person name="Xu Z."/>
            <person name="Xiang F."/>
            <person name="Zhang J."/>
            <person name="Xi L."/>
            <person name="Liu J."/>
        </authorList>
    </citation>
    <scope>NUCLEOTIDE SEQUENCE [LARGE SCALE GENOMIC DNA]</scope>
    <source>
        <strain evidence="5 6">B2.3</strain>
    </source>
</reference>
<protein>
    <submittedName>
        <fullName evidence="5">AMP-dependent synthetase</fullName>
    </submittedName>
</protein>
<dbReference type="Gene3D" id="3.30.300.30">
    <property type="match status" value="1"/>
</dbReference>
<feature type="domain" description="AMP-dependent synthetase/ligase" evidence="3">
    <location>
        <begin position="19"/>
        <end position="373"/>
    </location>
</feature>
<dbReference type="Gene3D" id="3.40.50.12780">
    <property type="entry name" value="N-terminal domain of ligase-like"/>
    <property type="match status" value="1"/>
</dbReference>
<evidence type="ECO:0000259" key="3">
    <source>
        <dbReference type="Pfam" id="PF00501"/>
    </source>
</evidence>
<dbReference type="PANTHER" id="PTHR43201">
    <property type="entry name" value="ACYL-COA SYNTHETASE"/>
    <property type="match status" value="1"/>
</dbReference>
<dbReference type="SUPFAM" id="SSF56801">
    <property type="entry name" value="Acetyl-CoA synthetase-like"/>
    <property type="match status" value="1"/>
</dbReference>
<evidence type="ECO:0000259" key="4">
    <source>
        <dbReference type="Pfam" id="PF13193"/>
    </source>
</evidence>
<dbReference type="OrthoDB" id="9803968at2"/>